<evidence type="ECO:0000313" key="3">
    <source>
        <dbReference type="EMBL" id="SDM84234.1"/>
    </source>
</evidence>
<evidence type="ECO:0000256" key="1">
    <source>
        <dbReference type="SAM" id="Coils"/>
    </source>
</evidence>
<dbReference type="SUPFAM" id="SSF53448">
    <property type="entry name" value="Nucleotide-diphospho-sugar transferases"/>
    <property type="match status" value="1"/>
</dbReference>
<organism evidence="3 4">
    <name type="scientific">Lachnospira pectinoschiza</name>
    <dbReference type="NCBI Taxonomy" id="28052"/>
    <lineage>
        <taxon>Bacteria</taxon>
        <taxon>Bacillati</taxon>
        <taxon>Bacillota</taxon>
        <taxon>Clostridia</taxon>
        <taxon>Lachnospirales</taxon>
        <taxon>Lachnospiraceae</taxon>
        <taxon>Lachnospira</taxon>
    </lineage>
</organism>
<dbReference type="InterPro" id="IPR001173">
    <property type="entry name" value="Glyco_trans_2-like"/>
</dbReference>
<proteinExistence type="predicted"/>
<keyword evidence="1" id="KW-0175">Coiled coil</keyword>
<feature type="coiled-coil region" evidence="1">
    <location>
        <begin position="223"/>
        <end position="277"/>
    </location>
</feature>
<dbReference type="RefSeq" id="WP_074521396.1">
    <property type="nucleotide sequence ID" value="NZ_FNHZ01000003.1"/>
</dbReference>
<dbReference type="Pfam" id="PF00535">
    <property type="entry name" value="Glycos_transf_2"/>
    <property type="match status" value="1"/>
</dbReference>
<name>A0A1G9WI71_9FIRM</name>
<gene>
    <name evidence="3" type="ORF">SAMN05216544_1222</name>
</gene>
<dbReference type="GO" id="GO:0016758">
    <property type="term" value="F:hexosyltransferase activity"/>
    <property type="evidence" value="ECO:0007669"/>
    <property type="project" value="UniProtKB-ARBA"/>
</dbReference>
<keyword evidence="4" id="KW-1185">Reference proteome</keyword>
<dbReference type="PANTHER" id="PTHR22916">
    <property type="entry name" value="GLYCOSYLTRANSFERASE"/>
    <property type="match status" value="1"/>
</dbReference>
<sequence length="309" mass="36068">MKISVAMASYNGADFIIEQLESVINQTKKVDEIIICDDGSKDKTFEIVTNYIKEKKLENLIKLVKNEENLGYASNFLKAVSLTTGDYIFFCDQDDLWVEDKVEKMTSLMEANTNIDLLCSEFDSFVSSKDAPRPSKEATKTFTNNKELVKLDFNSTNIFIGCEGCCMLVRRSFYDDIKDFWYKGWAHDEFFWKMALVRGGLYFYHGITLHRRLHSNNVTMHKMRDLKKRINFLEDLKKSHAQTLTYVEASDKDLKKIDLLKKNIKATDLRIEILRDKKIFNTIPLIFKYNNCYHSRKSIPVELMMAIKN</sequence>
<dbReference type="OrthoDB" id="9802649at2"/>
<dbReference type="Proteomes" id="UP000187651">
    <property type="component" value="Unassembled WGS sequence"/>
</dbReference>
<reference evidence="4" key="1">
    <citation type="submission" date="2016-10" db="EMBL/GenBank/DDBJ databases">
        <authorList>
            <person name="Varghese N."/>
            <person name="Submissions S."/>
        </authorList>
    </citation>
    <scope>NUCLEOTIDE SEQUENCE [LARGE SCALE GENOMIC DNA]</scope>
    <source>
        <strain evidence="4">M83</strain>
    </source>
</reference>
<evidence type="ECO:0000259" key="2">
    <source>
        <dbReference type="Pfam" id="PF00535"/>
    </source>
</evidence>
<dbReference type="Gene3D" id="3.90.550.10">
    <property type="entry name" value="Spore Coat Polysaccharide Biosynthesis Protein SpsA, Chain A"/>
    <property type="match status" value="1"/>
</dbReference>
<dbReference type="EMBL" id="FNHZ01000003">
    <property type="protein sequence ID" value="SDM84234.1"/>
    <property type="molecule type" value="Genomic_DNA"/>
</dbReference>
<dbReference type="InterPro" id="IPR029044">
    <property type="entry name" value="Nucleotide-diphossugar_trans"/>
</dbReference>
<dbReference type="PANTHER" id="PTHR22916:SF3">
    <property type="entry name" value="UDP-GLCNAC:BETAGAL BETA-1,3-N-ACETYLGLUCOSAMINYLTRANSFERASE-LIKE PROTEIN 1"/>
    <property type="match status" value="1"/>
</dbReference>
<dbReference type="AlphaFoldDB" id="A0A1G9WI71"/>
<accession>A0A1G9WI71</accession>
<protein>
    <submittedName>
        <fullName evidence="3">Glycosyltransferase, GT2 family</fullName>
    </submittedName>
</protein>
<feature type="domain" description="Glycosyltransferase 2-like" evidence="2">
    <location>
        <begin position="4"/>
        <end position="176"/>
    </location>
</feature>
<keyword evidence="3" id="KW-0808">Transferase</keyword>
<evidence type="ECO:0000313" key="4">
    <source>
        <dbReference type="Proteomes" id="UP000187651"/>
    </source>
</evidence>